<evidence type="ECO:0000313" key="2">
    <source>
        <dbReference type="EMBL" id="ATN93991.1"/>
    </source>
</evidence>
<keyword evidence="3" id="KW-1185">Reference proteome</keyword>
<proteinExistence type="predicted"/>
<dbReference type="RefSeq" id="YP_010013518.1">
    <property type="nucleotide sequence ID" value="NC_053512.1"/>
</dbReference>
<sequence length="574" mass="65613">MTTRLEELNDIKAECDRYWQELVWLQQSKPMIQFYRNKENGDEGLEYYGRVSYQDTLRSSFPFKWNISQQGTLELRFDHYISEWMRTIPNDPHAKKNVVIRVDFFGGRLRWTGLLHHHAVKQRDGIYYMELTFQDDLQFLQFLLGPPNPALPLEIFQFPRVLPILGPAKWACSIMILINLIRVEGNLWQIPDDPFDLEQWVNWLPTQWQNWQVHVKCNPLPLDDSSLWTVLGTRMNPIDSVLADALEDAQITIRWRRCFTDEGERESGLLFVDQPANGALIFWLEDTSGYHSPLEGTFVEGTIVDGMVRSVIQYGAGFVEDFRQVITDDETLYPDEYYQSGWLRTLSAAPAWVVRDNSWTPIETAELTWSPATAVKVVVGGDNPAADAIARLIIQTTGNILGYFLLGGFSSAGDIAADLIMPFLVGTIAAWIEWKNTGRAQQLGWVHLWEVYQQGAENNVWSLSAIAALRGGFQATKSETSHTFSLRGDSWLMPGIHFDIGDRMGSTNRGYPNTIFVNMCREIVPSWDFYSPEPLQFVCKFGENKAAMSVGERLARLVKKIRDILQNIGVHMIA</sequence>
<dbReference type="InterPro" id="IPR029432">
    <property type="entry name" value="Gp28/Gp37-like_dom"/>
</dbReference>
<dbReference type="Proteomes" id="UP000229090">
    <property type="component" value="Segment"/>
</dbReference>
<gene>
    <name evidence="2" type="primary">28</name>
    <name evidence="2" type="ORF">SEA_KUMAO_28</name>
</gene>
<feature type="domain" description="Gp28/Gp37-like" evidence="1">
    <location>
        <begin position="57"/>
        <end position="528"/>
    </location>
</feature>
<accession>A0A2D1GPX8</accession>
<name>A0A2D1GPX8_9CAUD</name>
<organism evidence="2 3">
    <name type="scientific">Mycobacterium phage Kumao</name>
    <dbReference type="NCBI Taxonomy" id="2041344"/>
    <lineage>
        <taxon>Viruses</taxon>
        <taxon>Duplodnaviria</taxon>
        <taxon>Heunggongvirae</taxon>
        <taxon>Uroviricota</taxon>
        <taxon>Caudoviricetes</taxon>
        <taxon>Vilmaviridae</taxon>
        <taxon>Kumaovirus</taxon>
        <taxon>Kumaovirus kumao</taxon>
    </lineage>
</organism>
<dbReference type="EMBL" id="MG009575">
    <property type="protein sequence ID" value="ATN93991.1"/>
    <property type="molecule type" value="Genomic_DNA"/>
</dbReference>
<protein>
    <submittedName>
        <fullName evidence="2">Minor tail protein</fullName>
    </submittedName>
</protein>
<dbReference type="GeneID" id="63210131"/>
<dbReference type="KEGG" id="vg:63210131"/>
<evidence type="ECO:0000313" key="3">
    <source>
        <dbReference type="Proteomes" id="UP000229090"/>
    </source>
</evidence>
<dbReference type="Pfam" id="PF14594">
    <property type="entry name" value="Sipho_Gp37"/>
    <property type="match status" value="1"/>
</dbReference>
<reference evidence="3" key="1">
    <citation type="submission" date="2017-09" db="EMBL/GenBank/DDBJ databases">
        <authorList>
            <person name="Ehlers B."/>
            <person name="Leendertz F.H."/>
        </authorList>
    </citation>
    <scope>NUCLEOTIDE SEQUENCE [LARGE SCALE GENOMIC DNA]</scope>
</reference>
<evidence type="ECO:0000259" key="1">
    <source>
        <dbReference type="Pfam" id="PF14594"/>
    </source>
</evidence>